<evidence type="ECO:0000256" key="2">
    <source>
        <dbReference type="ARBA" id="ARBA00022692"/>
    </source>
</evidence>
<evidence type="ECO:0000256" key="7">
    <source>
        <dbReference type="SAM" id="SignalP"/>
    </source>
</evidence>
<dbReference type="GO" id="GO:0016020">
    <property type="term" value="C:membrane"/>
    <property type="evidence" value="ECO:0007669"/>
    <property type="project" value="UniProtKB-SubCell"/>
</dbReference>
<dbReference type="AlphaFoldDB" id="A0A0P6G3Z5"/>
<dbReference type="GO" id="GO:0031410">
    <property type="term" value="C:cytoplasmic vesicle"/>
    <property type="evidence" value="ECO:0007669"/>
    <property type="project" value="TreeGrafter"/>
</dbReference>
<dbReference type="GO" id="GO:0001764">
    <property type="term" value="P:neuron migration"/>
    <property type="evidence" value="ECO:0007669"/>
    <property type="project" value="TreeGrafter"/>
</dbReference>
<protein>
    <submittedName>
        <fullName evidence="9">Dyslexia-associated protein</fullName>
    </submittedName>
</protein>
<feature type="chain" id="PRO_5007424634" evidence="7">
    <location>
        <begin position="20"/>
        <end position="967"/>
    </location>
</feature>
<dbReference type="Gene3D" id="2.60.40.10">
    <property type="entry name" value="Immunoglobulins"/>
    <property type="match status" value="5"/>
</dbReference>
<dbReference type="SUPFAM" id="SSF49299">
    <property type="entry name" value="PKD domain"/>
    <property type="match status" value="4"/>
</dbReference>
<dbReference type="EMBL" id="GDIQ01038205">
    <property type="protein sequence ID" value="JAN56532.1"/>
    <property type="molecule type" value="Transcribed_RNA"/>
</dbReference>
<organism evidence="9">
    <name type="scientific">Daphnia magna</name>
    <dbReference type="NCBI Taxonomy" id="35525"/>
    <lineage>
        <taxon>Eukaryota</taxon>
        <taxon>Metazoa</taxon>
        <taxon>Ecdysozoa</taxon>
        <taxon>Arthropoda</taxon>
        <taxon>Crustacea</taxon>
        <taxon>Branchiopoda</taxon>
        <taxon>Diplostraca</taxon>
        <taxon>Cladocera</taxon>
        <taxon>Anomopoda</taxon>
        <taxon>Daphniidae</taxon>
        <taxon>Daphnia</taxon>
    </lineage>
</organism>
<evidence type="ECO:0000313" key="9">
    <source>
        <dbReference type="EMBL" id="JAN53526.1"/>
    </source>
</evidence>
<evidence type="ECO:0000256" key="5">
    <source>
        <dbReference type="ARBA" id="ARBA00023180"/>
    </source>
</evidence>
<dbReference type="InterPro" id="IPR029865">
    <property type="entry name" value="KIAA0319-like"/>
</dbReference>
<dbReference type="FunFam" id="2.60.40.10:FF:000061">
    <property type="entry name" value="Dyslexia-associated protein KIAA0319 homolog"/>
    <property type="match status" value="2"/>
</dbReference>
<dbReference type="PROSITE" id="PS50093">
    <property type="entry name" value="PKD"/>
    <property type="match status" value="1"/>
</dbReference>
<proteinExistence type="predicted"/>
<dbReference type="EMBL" id="GDIQ01041211">
    <property type="protein sequence ID" value="JAN53526.1"/>
    <property type="molecule type" value="Transcribed_RNA"/>
</dbReference>
<keyword evidence="3 6" id="KW-1133">Transmembrane helix</keyword>
<evidence type="ECO:0000256" key="1">
    <source>
        <dbReference type="ARBA" id="ARBA00004370"/>
    </source>
</evidence>
<feature type="domain" description="PKD" evidence="8">
    <location>
        <begin position="326"/>
        <end position="393"/>
    </location>
</feature>
<dbReference type="InterPro" id="IPR035986">
    <property type="entry name" value="PKD_dom_sf"/>
</dbReference>
<dbReference type="PANTHER" id="PTHR46182:SF2">
    <property type="entry name" value="FI19480P1"/>
    <property type="match status" value="1"/>
</dbReference>
<name>A0A0P6G3Z5_9CRUS</name>
<dbReference type="InterPro" id="IPR000601">
    <property type="entry name" value="PKD_dom"/>
</dbReference>
<reference evidence="9" key="1">
    <citation type="submission" date="2015-10" db="EMBL/GenBank/DDBJ databases">
        <title>EvidentialGene: Evidence-directed Construction of Complete mRNA Transcriptomes without Genomes.</title>
        <authorList>
            <person name="Gilbert D.G."/>
        </authorList>
    </citation>
    <scope>NUCLEOTIDE SEQUENCE</scope>
</reference>
<dbReference type="OrthoDB" id="536372at2759"/>
<feature type="signal peptide" evidence="7">
    <location>
        <begin position="1"/>
        <end position="19"/>
    </location>
</feature>
<keyword evidence="2 6" id="KW-0812">Transmembrane</keyword>
<dbReference type="Pfam" id="PF22352">
    <property type="entry name" value="K319L-like_PKD"/>
    <property type="match status" value="5"/>
</dbReference>
<dbReference type="SMART" id="SM00089">
    <property type="entry name" value="PKD"/>
    <property type="match status" value="5"/>
</dbReference>
<comment type="subcellular location">
    <subcellularLocation>
        <location evidence="1">Membrane</location>
    </subcellularLocation>
</comment>
<evidence type="ECO:0000256" key="3">
    <source>
        <dbReference type="ARBA" id="ARBA00022989"/>
    </source>
</evidence>
<dbReference type="FunFam" id="2.60.40.10:FF:000257">
    <property type="entry name" value="Dyslexia-associated protein KIAA0319-like"/>
    <property type="match status" value="1"/>
</dbReference>
<evidence type="ECO:0000259" key="8">
    <source>
        <dbReference type="PROSITE" id="PS50093"/>
    </source>
</evidence>
<keyword evidence="4 6" id="KW-0472">Membrane</keyword>
<dbReference type="PANTHER" id="PTHR46182">
    <property type="entry name" value="FI19480P1"/>
    <property type="match status" value="1"/>
</dbReference>
<dbReference type="CDD" id="cd00146">
    <property type="entry name" value="PKD"/>
    <property type="match status" value="1"/>
</dbReference>
<dbReference type="InterPro" id="IPR013783">
    <property type="entry name" value="Ig-like_fold"/>
</dbReference>
<keyword evidence="5" id="KW-0325">Glycoprotein</keyword>
<accession>A0A0P6G3Z5</accession>
<sequence length="967" mass="106959">MHCCVLVFVLLPIFPLATSELSTEKNEIICGTSSLQIRTSQSLSLEQINKSNNVQKIAGLNITECANKCCSLLNDCHIAIVQDTTCYNIRCEKVEDCHLSESNLSNTTQTVLVREFTRKCSEFSKSCEVGVDNCFENEECQSISERRRNGCCECKDGFIRNLNGSCFFNERPHAAETTNEAETTLPSWISTSTTPGTTSTMRYIRHLAIHISPTSIQLPELKSNITAIVIPDPELGEEYSYTWIVDSYPKDQPPGNIEGLNEKTLKLSQLSPGNYTFNVTVSSPNSFGVALANLTVLAPLRVNKPPVAVIVPSSQTVHLPNNVAIFDGGTSSDDTKIVSYKWNLEKGPINYQFEPKSQTTLELMDLVPGNYTFGLTVTDSDGESNSTLASVEVIKETDYPPEANAGESVVIYLPQNQITLNGNKSTDDHGITSWEWILMTEGSKLGTNEAIKAVDMQNTRTPYPQISNLAEGMYRFQLKVYDVAGQSSTAQVDVFVRRPATSEPRVDAGKNTAITLPSNWVILDGSKSKAVDDIGIHKWLWAQLEGPNTAVLFGHDQPQVNVTSLTKGLYVFQLTAWDDSGVSGVDNVTVSVLQKENEKPKANAGGDQSVSLPLKWIILNGSASTDDLGIQSWLWTREPESLAAGAIIANSDRTNSLMLTNLVPGKYVFRLTVTDAQGLSDHDIATLIIHSNPRELDVVTITLKSDPRSFTDSELSTIREQIALLLHQQGSINININIDDVMVEPKSGYTRTVLQFFTTVKSESGWRTLPGTEVAALLKKKLRNDINLLAYPVLEVDTFICQNNCSGFIFHMLNQKKKMCFCNVFYDLGHGVCDQVTRRCNCQTFWMENPFSVSNGADYNCDWSLVYVVIIVVILVILLVLTLGSLVYLCRKGALPCKRYCPKKRRRLHRYSPLADPEVLRMTNKVSNSLLPSDLDSDTDSDVIFESKGNGHANGRLMNGRSEEIHA</sequence>
<evidence type="ECO:0000256" key="4">
    <source>
        <dbReference type="ARBA" id="ARBA00023136"/>
    </source>
</evidence>
<feature type="transmembrane region" description="Helical" evidence="6">
    <location>
        <begin position="865"/>
        <end position="889"/>
    </location>
</feature>
<dbReference type="InterPro" id="IPR022409">
    <property type="entry name" value="PKD/Chitinase_dom"/>
</dbReference>
<keyword evidence="7" id="KW-0732">Signal</keyword>
<evidence type="ECO:0000256" key="6">
    <source>
        <dbReference type="SAM" id="Phobius"/>
    </source>
</evidence>